<evidence type="ECO:0000313" key="3">
    <source>
        <dbReference type="Proteomes" id="UP000003494"/>
    </source>
</evidence>
<evidence type="ECO:0000313" key="2">
    <source>
        <dbReference type="EMBL" id="EEP28704.1"/>
    </source>
</evidence>
<accession>C4G883</accession>
<sequence>MKIDFLKNFKIMSKAVFIFSLFDTLVYFYFLNGMRAERIYQLGSVLLGLQMTLSILILIYTAESLAGPLEKHIKKLRKMVFSLLAITFVCAAIYFYLTSDGSNRVAYIFGFISFAPDFAYAAVLTRLSLHIRGRSTS</sequence>
<feature type="transmembrane region" description="Helical" evidence="1">
    <location>
        <begin position="42"/>
        <end position="60"/>
    </location>
</feature>
<feature type="transmembrane region" description="Helical" evidence="1">
    <location>
        <begin position="12"/>
        <end position="30"/>
    </location>
</feature>
<dbReference type="AlphaFoldDB" id="C4G883"/>
<keyword evidence="1" id="KW-1133">Transmembrane helix</keyword>
<comment type="caution">
    <text evidence="2">The sequence shown here is derived from an EMBL/GenBank/DDBJ whole genome shotgun (WGS) entry which is preliminary data.</text>
</comment>
<keyword evidence="1" id="KW-0812">Transmembrane</keyword>
<name>C4G883_9FIRM</name>
<reference evidence="2" key="1">
    <citation type="submission" date="2009-04" db="EMBL/GenBank/DDBJ databases">
        <authorList>
            <person name="Weinstock G."/>
            <person name="Sodergren E."/>
            <person name="Clifton S."/>
            <person name="Fulton L."/>
            <person name="Fulton B."/>
            <person name="Courtney L."/>
            <person name="Fronick C."/>
            <person name="Harrison M."/>
            <person name="Strong C."/>
            <person name="Farmer C."/>
            <person name="Delahaunty K."/>
            <person name="Markovic C."/>
            <person name="Hall O."/>
            <person name="Minx P."/>
            <person name="Tomlinson C."/>
            <person name="Mitreva M."/>
            <person name="Nelson J."/>
            <person name="Hou S."/>
            <person name="Wollam A."/>
            <person name="Pepin K.H."/>
            <person name="Johnson M."/>
            <person name="Bhonagiri V."/>
            <person name="Nash W.E."/>
            <person name="Warren W."/>
            <person name="Chinwalla A."/>
            <person name="Mardis E.R."/>
            <person name="Wilson R.K."/>
        </authorList>
    </citation>
    <scope>NUCLEOTIDE SEQUENCE [LARGE SCALE GENOMIC DNA]</scope>
    <source>
        <strain evidence="2">DSM 14600</strain>
    </source>
</reference>
<dbReference type="STRING" id="626523.GCWU000342_00045"/>
<protein>
    <submittedName>
        <fullName evidence="2">Uncharacterized protein</fullName>
    </submittedName>
</protein>
<evidence type="ECO:0000256" key="1">
    <source>
        <dbReference type="SAM" id="Phobius"/>
    </source>
</evidence>
<dbReference type="Proteomes" id="UP000003494">
    <property type="component" value="Unassembled WGS sequence"/>
</dbReference>
<keyword evidence="3" id="KW-1185">Reference proteome</keyword>
<dbReference type="EMBL" id="ACIP02000001">
    <property type="protein sequence ID" value="EEP28704.1"/>
    <property type="molecule type" value="Genomic_DNA"/>
</dbReference>
<feature type="transmembrane region" description="Helical" evidence="1">
    <location>
        <begin position="80"/>
        <end position="99"/>
    </location>
</feature>
<dbReference type="HOGENOM" id="CLU_1863816_0_0_9"/>
<feature type="transmembrane region" description="Helical" evidence="1">
    <location>
        <begin position="105"/>
        <end position="124"/>
    </location>
</feature>
<proteinExistence type="predicted"/>
<keyword evidence="1" id="KW-0472">Membrane</keyword>
<organism evidence="2 3">
    <name type="scientific">Shuttleworthella satelles DSM 14600</name>
    <dbReference type="NCBI Taxonomy" id="626523"/>
    <lineage>
        <taxon>Bacteria</taxon>
        <taxon>Bacillati</taxon>
        <taxon>Bacillota</taxon>
        <taxon>Clostridia</taxon>
        <taxon>Lachnospirales</taxon>
        <taxon>Lachnospiraceae</taxon>
        <taxon>Shuttleworthella</taxon>
    </lineage>
</organism>
<gene>
    <name evidence="2" type="ORF">GCWU000342_00045</name>
</gene>